<dbReference type="InterPro" id="IPR010914">
    <property type="entry name" value="RsgA_GTPase_dom"/>
</dbReference>
<evidence type="ECO:0000313" key="8">
    <source>
        <dbReference type="Proteomes" id="UP000185557"/>
    </source>
</evidence>
<dbReference type="InterPro" id="IPR012340">
    <property type="entry name" value="NA-bd_OB-fold"/>
</dbReference>
<comment type="similarity">
    <text evidence="3">Belongs to the TRAFAC class YlqF/YawG GTPase family. RsgA subfamily.</text>
</comment>
<proteinExistence type="inferred from homology"/>
<evidence type="ECO:0000256" key="4">
    <source>
        <dbReference type="SAM" id="MobiDB-lite"/>
    </source>
</evidence>
<keyword evidence="3" id="KW-0862">Zinc</keyword>
<dbReference type="PROSITE" id="PS51721">
    <property type="entry name" value="G_CP"/>
    <property type="match status" value="1"/>
</dbReference>
<dbReference type="GO" id="GO:0019843">
    <property type="term" value="F:rRNA binding"/>
    <property type="evidence" value="ECO:0007669"/>
    <property type="project" value="UniProtKB-KW"/>
</dbReference>
<evidence type="ECO:0000256" key="3">
    <source>
        <dbReference type="HAMAP-Rule" id="MF_01820"/>
    </source>
</evidence>
<keyword evidence="3" id="KW-0694">RNA-binding</keyword>
<reference evidence="7 8" key="1">
    <citation type="submission" date="2016-11" db="EMBL/GenBank/DDBJ databases">
        <title>Draft Genome Sequences of Nine Cyanobacterial Strains from Diverse Habitats.</title>
        <authorList>
            <person name="Zhu T."/>
            <person name="Hou S."/>
            <person name="Lu X."/>
            <person name="Hess W.R."/>
        </authorList>
    </citation>
    <scope>NUCLEOTIDE SEQUENCE [LARGE SCALE GENOMIC DNA]</scope>
    <source>
        <strain evidence="7 8">NIES-30</strain>
    </source>
</reference>
<dbReference type="GO" id="GO:0046872">
    <property type="term" value="F:metal ion binding"/>
    <property type="evidence" value="ECO:0007669"/>
    <property type="project" value="UniProtKB-KW"/>
</dbReference>
<dbReference type="HAMAP" id="MF_01820">
    <property type="entry name" value="GTPase_RsgA"/>
    <property type="match status" value="1"/>
</dbReference>
<feature type="binding site" evidence="3">
    <location>
        <begin position="141"/>
        <end position="144"/>
    </location>
    <ligand>
        <name>GTP</name>
        <dbReference type="ChEBI" id="CHEBI:37565"/>
    </ligand>
</feature>
<dbReference type="GO" id="GO:0005737">
    <property type="term" value="C:cytoplasm"/>
    <property type="evidence" value="ECO:0007669"/>
    <property type="project" value="UniProtKB-SubCell"/>
</dbReference>
<dbReference type="Proteomes" id="UP000185557">
    <property type="component" value="Unassembled WGS sequence"/>
</dbReference>
<keyword evidence="2 3" id="KW-0342">GTP-binding</keyword>
<feature type="region of interest" description="Disordered" evidence="4">
    <location>
        <begin position="328"/>
        <end position="387"/>
    </location>
</feature>
<feature type="binding site" evidence="3">
    <location>
        <position position="280"/>
    </location>
    <ligand>
        <name>Zn(2+)</name>
        <dbReference type="ChEBI" id="CHEBI:29105"/>
    </ligand>
</feature>
<feature type="binding site" evidence="3">
    <location>
        <position position="275"/>
    </location>
    <ligand>
        <name>Zn(2+)</name>
        <dbReference type="ChEBI" id="CHEBI:29105"/>
    </ligand>
</feature>
<comment type="caution">
    <text evidence="7">The sequence shown here is derived from an EMBL/GenBank/DDBJ whole genome shotgun (WGS) entry which is preliminary data.</text>
</comment>
<feature type="binding site" evidence="3">
    <location>
        <position position="288"/>
    </location>
    <ligand>
        <name>Zn(2+)</name>
        <dbReference type="ChEBI" id="CHEBI:29105"/>
    </ligand>
</feature>
<dbReference type="AlphaFoldDB" id="A0A1U7JA88"/>
<gene>
    <name evidence="3" type="primary">rsgA</name>
    <name evidence="7" type="ORF">NIES30_00695</name>
</gene>
<dbReference type="STRING" id="549789.NIES30_00695"/>
<evidence type="ECO:0000313" key="7">
    <source>
        <dbReference type="EMBL" id="OKH50655.1"/>
    </source>
</evidence>
<feature type="binding site" evidence="3">
    <location>
        <begin position="192"/>
        <end position="200"/>
    </location>
    <ligand>
        <name>GTP</name>
        <dbReference type="ChEBI" id="CHEBI:37565"/>
    </ligand>
</feature>
<dbReference type="Pfam" id="PF03193">
    <property type="entry name" value="RsgA_GTPase"/>
    <property type="match status" value="1"/>
</dbReference>
<dbReference type="GO" id="GO:0042274">
    <property type="term" value="P:ribosomal small subunit biogenesis"/>
    <property type="evidence" value="ECO:0007669"/>
    <property type="project" value="UniProtKB-UniRule"/>
</dbReference>
<dbReference type="Gene3D" id="1.10.40.50">
    <property type="entry name" value="Probable gtpase engc, domain 3"/>
    <property type="match status" value="1"/>
</dbReference>
<feature type="compositionally biased region" description="Basic residues" evidence="4">
    <location>
        <begin position="341"/>
        <end position="354"/>
    </location>
</feature>
<name>A0A1U7JA88_9CYAN</name>
<protein>
    <recommendedName>
        <fullName evidence="3">Small ribosomal subunit biogenesis GTPase RsgA</fullName>
        <ecNumber evidence="3">3.6.1.-</ecNumber>
    </recommendedName>
</protein>
<keyword evidence="3" id="KW-0963">Cytoplasm</keyword>
<dbReference type="Gene3D" id="2.40.50.140">
    <property type="entry name" value="Nucleic acid-binding proteins"/>
    <property type="match status" value="1"/>
</dbReference>
<dbReference type="RefSeq" id="WP_073606471.1">
    <property type="nucleotide sequence ID" value="NZ_MRCG01000001.1"/>
</dbReference>
<dbReference type="PANTHER" id="PTHR32120:SF11">
    <property type="entry name" value="SMALL RIBOSOMAL SUBUNIT BIOGENESIS GTPASE RSGA 1, MITOCHONDRIAL-RELATED"/>
    <property type="match status" value="1"/>
</dbReference>
<dbReference type="SUPFAM" id="SSF50249">
    <property type="entry name" value="Nucleic acid-binding proteins"/>
    <property type="match status" value="1"/>
</dbReference>
<dbReference type="NCBIfam" id="TIGR00157">
    <property type="entry name" value="ribosome small subunit-dependent GTPase A"/>
    <property type="match status" value="1"/>
</dbReference>
<comment type="cofactor">
    <cofactor evidence="3">
        <name>Zn(2+)</name>
        <dbReference type="ChEBI" id="CHEBI:29105"/>
    </cofactor>
    <text evidence="3">Binds 1 zinc ion per subunit.</text>
</comment>
<dbReference type="Gene3D" id="3.40.50.300">
    <property type="entry name" value="P-loop containing nucleotide triphosphate hydrolases"/>
    <property type="match status" value="1"/>
</dbReference>
<keyword evidence="3" id="KW-0699">rRNA-binding</keyword>
<keyword evidence="3" id="KW-0479">Metal-binding</keyword>
<keyword evidence="1 3" id="KW-0547">Nucleotide-binding</keyword>
<dbReference type="PROSITE" id="PS50936">
    <property type="entry name" value="ENGC_GTPASE"/>
    <property type="match status" value="1"/>
</dbReference>
<keyword evidence="8" id="KW-1185">Reference proteome</keyword>
<feature type="compositionally biased region" description="Basic and acidic residues" evidence="4">
    <location>
        <begin position="355"/>
        <end position="364"/>
    </location>
</feature>
<comment type="function">
    <text evidence="3">One of several proteins that assist in the late maturation steps of the functional core of the 30S ribosomal subunit. Helps release RbfA from mature subunits. May play a role in the assembly of ribosomal proteins into the subunit. Circularly permuted GTPase that catalyzes slow GTP hydrolysis, GTPase activity is stimulated by the 30S ribosomal subunit.</text>
</comment>
<dbReference type="GO" id="GO:0005525">
    <property type="term" value="F:GTP binding"/>
    <property type="evidence" value="ECO:0007669"/>
    <property type="project" value="UniProtKB-UniRule"/>
</dbReference>
<feature type="domain" description="CP-type G" evidence="6">
    <location>
        <begin position="92"/>
        <end position="250"/>
    </location>
</feature>
<dbReference type="EMBL" id="MRCG01000001">
    <property type="protein sequence ID" value="OKH50655.1"/>
    <property type="molecule type" value="Genomic_DNA"/>
</dbReference>
<dbReference type="SUPFAM" id="SSF52540">
    <property type="entry name" value="P-loop containing nucleoside triphosphate hydrolases"/>
    <property type="match status" value="1"/>
</dbReference>
<dbReference type="NCBIfam" id="NF008932">
    <property type="entry name" value="PRK12289.1"/>
    <property type="match status" value="1"/>
</dbReference>
<comment type="subcellular location">
    <subcellularLocation>
        <location evidence="3">Cytoplasm</location>
    </subcellularLocation>
</comment>
<evidence type="ECO:0000259" key="6">
    <source>
        <dbReference type="PROSITE" id="PS51721"/>
    </source>
</evidence>
<evidence type="ECO:0000259" key="5">
    <source>
        <dbReference type="PROSITE" id="PS50936"/>
    </source>
</evidence>
<dbReference type="OrthoDB" id="9809485at2"/>
<feature type="domain" description="EngC GTPase" evidence="5">
    <location>
        <begin position="101"/>
        <end position="248"/>
    </location>
</feature>
<feature type="compositionally biased region" description="Low complexity" evidence="4">
    <location>
        <begin position="365"/>
        <end position="379"/>
    </location>
</feature>
<dbReference type="GO" id="GO:0003924">
    <property type="term" value="F:GTPase activity"/>
    <property type="evidence" value="ECO:0007669"/>
    <property type="project" value="UniProtKB-UniRule"/>
</dbReference>
<sequence length="387" mass="43069">MAPSELDDTVLTESRSGPWGLVVAIQANYYRVRLDTTSNLLGDETAGQILLCTRRARLRKTGQQVMVGDRVQLEAIDWVDGRGAIAAVGSRRSVLDRPPVANADQILLVFALAEPDLDPQQMGRFLVKAESTGVPVHLCLNKQDLVSAATRRYWQEQLDAWGYPATMISLQEDETVQGLLPWLQGRTTIISGPSGVGKSSLINWLIPQASLRTGAVSGKLGRGRHTTRHVELFELPGGGFLADTPGFNQPDVALTPLALGQCFPEIRSRLAQGVCQFNDCLHRDAPGCAVDPDWPRYDFYLTLLNEALEYQESQQQQRDPDAPLKLRMGEQGQQCQEPRLQTKKYRRPSRRHQKQRLDYLRYDLDGSSDGFDSQSGDGSWPENNDLS</sequence>
<dbReference type="InterPro" id="IPR027417">
    <property type="entry name" value="P-loop_NTPase"/>
</dbReference>
<accession>A0A1U7JA88</accession>
<keyword evidence="3" id="KW-0690">Ribosome biogenesis</keyword>
<dbReference type="PANTHER" id="PTHR32120">
    <property type="entry name" value="SMALL RIBOSOMAL SUBUNIT BIOGENESIS GTPASE RSGA"/>
    <property type="match status" value="1"/>
</dbReference>
<dbReference type="EC" id="3.6.1.-" evidence="3"/>
<evidence type="ECO:0000256" key="2">
    <source>
        <dbReference type="ARBA" id="ARBA00023134"/>
    </source>
</evidence>
<organism evidence="7 8">
    <name type="scientific">Phormidium tenue NIES-30</name>
    <dbReference type="NCBI Taxonomy" id="549789"/>
    <lineage>
        <taxon>Bacteria</taxon>
        <taxon>Bacillati</taxon>
        <taxon>Cyanobacteriota</taxon>
        <taxon>Cyanophyceae</taxon>
        <taxon>Oscillatoriophycideae</taxon>
        <taxon>Oscillatoriales</taxon>
        <taxon>Oscillatoriaceae</taxon>
        <taxon>Phormidium</taxon>
    </lineage>
</organism>
<keyword evidence="3" id="KW-0378">Hydrolase</keyword>
<dbReference type="InterPro" id="IPR030378">
    <property type="entry name" value="G_CP_dom"/>
</dbReference>
<comment type="subunit">
    <text evidence="3">Monomer. Associates with 30S ribosomal subunit, binds 16S rRNA.</text>
</comment>
<feature type="binding site" evidence="3">
    <location>
        <position position="282"/>
    </location>
    <ligand>
        <name>Zn(2+)</name>
        <dbReference type="ChEBI" id="CHEBI:29105"/>
    </ligand>
</feature>
<dbReference type="InterPro" id="IPR004881">
    <property type="entry name" value="Ribosome_biogen_GTPase_RsgA"/>
</dbReference>
<evidence type="ECO:0000256" key="1">
    <source>
        <dbReference type="ARBA" id="ARBA00022741"/>
    </source>
</evidence>
<dbReference type="CDD" id="cd01854">
    <property type="entry name" value="YjeQ_EngC"/>
    <property type="match status" value="1"/>
</dbReference>